<evidence type="ECO:0000313" key="12">
    <source>
        <dbReference type="Proteomes" id="UP000199290"/>
    </source>
</evidence>
<keyword evidence="12" id="KW-1185">Reference proteome</keyword>
<keyword evidence="8" id="KW-1133">Transmembrane helix</keyword>
<keyword evidence="4" id="KW-1003">Cell membrane</keyword>
<comment type="subcellular location">
    <subcellularLocation>
        <location evidence="1">Cell inner membrane</location>
    </subcellularLocation>
</comment>
<evidence type="ECO:0000313" key="11">
    <source>
        <dbReference type="EMBL" id="SFR59945.1"/>
    </source>
</evidence>
<keyword evidence="3" id="KW-0813">Transport</keyword>
<comment type="similarity">
    <text evidence="2">Belongs to the GSP K family.</text>
</comment>
<keyword evidence="6" id="KW-0812">Transmembrane</keyword>
<dbReference type="Gene3D" id="1.10.40.60">
    <property type="entry name" value="EpsJ-like"/>
    <property type="match status" value="1"/>
</dbReference>
<dbReference type="EMBL" id="FOYV01000004">
    <property type="protein sequence ID" value="SFR59945.1"/>
    <property type="molecule type" value="Genomic_DNA"/>
</dbReference>
<dbReference type="GO" id="GO:0005886">
    <property type="term" value="C:plasma membrane"/>
    <property type="evidence" value="ECO:0007669"/>
    <property type="project" value="UniProtKB-SubCell"/>
</dbReference>
<proteinExistence type="inferred from homology"/>
<reference evidence="12" key="1">
    <citation type="submission" date="2016-10" db="EMBL/GenBank/DDBJ databases">
        <authorList>
            <person name="Varghese N."/>
            <person name="Submissions S."/>
        </authorList>
    </citation>
    <scope>NUCLEOTIDE SEQUENCE [LARGE SCALE GENOMIC DNA]</scope>
    <source>
        <strain evidence="12">CGMCC 1.6294</strain>
    </source>
</reference>
<evidence type="ECO:0000259" key="10">
    <source>
        <dbReference type="Pfam" id="PF21687"/>
    </source>
</evidence>
<dbReference type="PANTHER" id="PTHR38831">
    <property type="entry name" value="TYPE II SECRETION SYSTEM PROTEIN K"/>
    <property type="match status" value="1"/>
</dbReference>
<name>A0A1I6HZR0_9GAMM</name>
<evidence type="ECO:0000256" key="9">
    <source>
        <dbReference type="ARBA" id="ARBA00023136"/>
    </source>
</evidence>
<dbReference type="PANTHER" id="PTHR38831:SF2">
    <property type="entry name" value="TYPE II SECRETION SYSTEM PROTEIN K"/>
    <property type="match status" value="1"/>
</dbReference>
<dbReference type="GO" id="GO:0009306">
    <property type="term" value="P:protein secretion"/>
    <property type="evidence" value="ECO:0007669"/>
    <property type="project" value="InterPro"/>
</dbReference>
<evidence type="ECO:0000256" key="8">
    <source>
        <dbReference type="ARBA" id="ARBA00022989"/>
    </source>
</evidence>
<evidence type="ECO:0000256" key="4">
    <source>
        <dbReference type="ARBA" id="ARBA00022475"/>
    </source>
</evidence>
<organism evidence="11 12">
    <name type="scientific">Marinobacter gudaonensis</name>
    <dbReference type="NCBI Taxonomy" id="375760"/>
    <lineage>
        <taxon>Bacteria</taxon>
        <taxon>Pseudomonadati</taxon>
        <taxon>Pseudomonadota</taxon>
        <taxon>Gammaproteobacteria</taxon>
        <taxon>Pseudomonadales</taxon>
        <taxon>Marinobacteraceae</taxon>
        <taxon>Marinobacter</taxon>
    </lineage>
</organism>
<protein>
    <submittedName>
        <fullName evidence="11">General secretion pathway protein K</fullName>
    </submittedName>
</protein>
<evidence type="ECO:0000256" key="5">
    <source>
        <dbReference type="ARBA" id="ARBA00022519"/>
    </source>
</evidence>
<keyword evidence="5" id="KW-0997">Cell inner membrane</keyword>
<sequence>MLVVLWLSLLLTVVAAGVAYNSQVEGLLTRRAVDRVSLLAAANAGIQMAVYQLRHPNPKFRLWADGRPYSKEFEGVDLIIRIEDESGKLGLNRVSQEQLKKLFVSAGAEEKQADSLADAVLDYRDADDLVRVHGAEQADYEAAGLMSGPRNAQFLVLDELLQVYGMNYQLYQKVAPALSVHSQNPTPDLRLAPREVLMMEPGVTEEFVDMFLQARYGETSISAALPTWPGGKQLGVFRGRGPVFNIEVTAMTPNNLTSRIRAVVDTERKSRFAPFTVLRWDEY</sequence>
<dbReference type="InterPro" id="IPR038072">
    <property type="entry name" value="GspK_central_sf"/>
</dbReference>
<dbReference type="Proteomes" id="UP000199290">
    <property type="component" value="Unassembled WGS sequence"/>
</dbReference>
<keyword evidence="7" id="KW-0653">Protein transport</keyword>
<dbReference type="InterPro" id="IPR049031">
    <property type="entry name" value="T2SSK_SAM-like_1st"/>
</dbReference>
<evidence type="ECO:0000256" key="6">
    <source>
        <dbReference type="ARBA" id="ARBA00022692"/>
    </source>
</evidence>
<accession>A0A1I6HZR0</accession>
<evidence type="ECO:0000256" key="2">
    <source>
        <dbReference type="ARBA" id="ARBA00007246"/>
    </source>
</evidence>
<keyword evidence="9" id="KW-0472">Membrane</keyword>
<dbReference type="STRING" id="375760.SAMN04488073_3244"/>
<dbReference type="InterPro" id="IPR005628">
    <property type="entry name" value="GspK"/>
</dbReference>
<dbReference type="AlphaFoldDB" id="A0A1I6HZR0"/>
<evidence type="ECO:0000256" key="7">
    <source>
        <dbReference type="ARBA" id="ARBA00022927"/>
    </source>
</evidence>
<feature type="domain" description="T2SS protein K first SAM-like" evidence="10">
    <location>
        <begin position="93"/>
        <end position="180"/>
    </location>
</feature>
<evidence type="ECO:0000256" key="3">
    <source>
        <dbReference type="ARBA" id="ARBA00022448"/>
    </source>
</evidence>
<evidence type="ECO:0000256" key="1">
    <source>
        <dbReference type="ARBA" id="ARBA00004533"/>
    </source>
</evidence>
<dbReference type="SUPFAM" id="SSF158544">
    <property type="entry name" value="GspK insert domain-like"/>
    <property type="match status" value="1"/>
</dbReference>
<gene>
    <name evidence="11" type="ORF">SAMN04488073_3244</name>
</gene>
<dbReference type="Pfam" id="PF21687">
    <property type="entry name" value="T2SSK_1st"/>
    <property type="match status" value="1"/>
</dbReference>